<evidence type="ECO:0000313" key="3">
    <source>
        <dbReference type="Proteomes" id="UP000241120"/>
    </source>
</evidence>
<dbReference type="Proteomes" id="UP000241120">
    <property type="component" value="Unassembled WGS sequence"/>
</dbReference>
<dbReference type="AlphaFoldDB" id="A0A2R6BK26"/>
<evidence type="ECO:0000313" key="2">
    <source>
        <dbReference type="EMBL" id="PSN99013.1"/>
    </source>
</evidence>
<name>A0A2R6BK26_9ARCH</name>
<keyword evidence="1" id="KW-0808">Transferase</keyword>
<dbReference type="SUPFAM" id="SSF51161">
    <property type="entry name" value="Trimeric LpxA-like enzymes"/>
    <property type="match status" value="1"/>
</dbReference>
<organism evidence="2 3">
    <name type="scientific">Candidatus Marsarchaeota G2 archaeon ECH_B_1</name>
    <dbReference type="NCBI Taxonomy" id="1978159"/>
    <lineage>
        <taxon>Archaea</taxon>
        <taxon>Candidatus Marsarchaeota</taxon>
        <taxon>Candidatus Marsarchaeota group 2</taxon>
    </lineage>
</organism>
<dbReference type="Pfam" id="PF00132">
    <property type="entry name" value="Hexapep"/>
    <property type="match status" value="1"/>
</dbReference>
<dbReference type="PROSITE" id="PS00101">
    <property type="entry name" value="HEXAPEP_TRANSFERASES"/>
    <property type="match status" value="1"/>
</dbReference>
<dbReference type="EMBL" id="NEXG01000048">
    <property type="protein sequence ID" value="PSN99013.1"/>
    <property type="molecule type" value="Genomic_DNA"/>
</dbReference>
<dbReference type="InterPro" id="IPR011004">
    <property type="entry name" value="Trimer_LpxA-like_sf"/>
</dbReference>
<gene>
    <name evidence="2" type="ORF">B9Q05_12180</name>
</gene>
<dbReference type="PANTHER" id="PTHR43300:SF4">
    <property type="entry name" value="ACYL-[ACYL-CARRIER-PROTEIN]--UDP-N-ACETYLGLUCOSAMINE O-ACYLTRANSFERASE"/>
    <property type="match status" value="1"/>
</dbReference>
<dbReference type="GO" id="GO:0016740">
    <property type="term" value="F:transferase activity"/>
    <property type="evidence" value="ECO:0007669"/>
    <property type="project" value="UniProtKB-KW"/>
</dbReference>
<evidence type="ECO:0000256" key="1">
    <source>
        <dbReference type="ARBA" id="ARBA00022679"/>
    </source>
</evidence>
<dbReference type="Gene3D" id="2.160.10.10">
    <property type="entry name" value="Hexapeptide repeat proteins"/>
    <property type="match status" value="1"/>
</dbReference>
<evidence type="ECO:0008006" key="4">
    <source>
        <dbReference type="Google" id="ProtNLM"/>
    </source>
</evidence>
<dbReference type="InterPro" id="IPR001451">
    <property type="entry name" value="Hexapep"/>
</dbReference>
<reference evidence="2 3" key="1">
    <citation type="submission" date="2017-04" db="EMBL/GenBank/DDBJ databases">
        <title>Novel microbial lineages endemic to geothermal iron-oxide mats fill important gaps in the evolutionary history of Archaea.</title>
        <authorList>
            <person name="Jay Z.J."/>
            <person name="Beam J.P."/>
            <person name="Dlakic M."/>
            <person name="Rusch D.B."/>
            <person name="Kozubal M.A."/>
            <person name="Inskeep W.P."/>
        </authorList>
    </citation>
    <scope>NUCLEOTIDE SEQUENCE [LARGE SCALE GENOMIC DNA]</scope>
    <source>
        <strain evidence="2">ECH_B_1</strain>
    </source>
</reference>
<dbReference type="InterPro" id="IPR050179">
    <property type="entry name" value="Trans_hexapeptide_repeat"/>
</dbReference>
<protein>
    <recommendedName>
        <fullName evidence="4">Acetyltransferase</fullName>
    </recommendedName>
</protein>
<sequence>MEVTRMKSYPDTISIIEDKAFLAPSVSVANDLYPSLEESKQKMRGPIIRRGAQIGVNSTLLPYVEIGESSIVGSGSVVTRDVPPRSIVAGNPARVIESDYSTQRLLERLKARFSRYGEKLN</sequence>
<accession>A0A2R6BK26</accession>
<dbReference type="CDD" id="cd03358">
    <property type="entry name" value="LbH_WxcM_N_like"/>
    <property type="match status" value="1"/>
</dbReference>
<dbReference type="PANTHER" id="PTHR43300">
    <property type="entry name" value="ACETYLTRANSFERASE"/>
    <property type="match status" value="1"/>
</dbReference>
<dbReference type="InterPro" id="IPR018357">
    <property type="entry name" value="Hexapep_transf_CS"/>
</dbReference>
<proteinExistence type="predicted"/>
<comment type="caution">
    <text evidence="2">The sequence shown here is derived from an EMBL/GenBank/DDBJ whole genome shotgun (WGS) entry which is preliminary data.</text>
</comment>